<sequence>MENGGIDSFMLEVSVGGIGFMDWPSGFVREEARFTQ</sequence>
<dbReference type="EMBL" id="CM004390">
    <property type="protein sequence ID" value="OAY53026.1"/>
    <property type="molecule type" value="Genomic_DNA"/>
</dbReference>
<reference evidence="1" key="1">
    <citation type="submission" date="2016-02" db="EMBL/GenBank/DDBJ databases">
        <title>WGS assembly of Manihot esculenta.</title>
        <authorList>
            <person name="Bredeson J.V."/>
            <person name="Prochnik S.E."/>
            <person name="Lyons J.B."/>
            <person name="Schmutz J."/>
            <person name="Grimwood J."/>
            <person name="Vrebalov J."/>
            <person name="Bart R.S."/>
            <person name="Amuge T."/>
            <person name="Ferguson M.E."/>
            <person name="Green R."/>
            <person name="Putnam N."/>
            <person name="Stites J."/>
            <person name="Rounsley S."/>
            <person name="Rokhsar D.S."/>
        </authorList>
    </citation>
    <scope>NUCLEOTIDE SEQUENCE [LARGE SCALE GENOMIC DNA]</scope>
    <source>
        <tissue evidence="1">Leaf</tissue>
    </source>
</reference>
<gene>
    <name evidence="1" type="ORF">MANES_04G130400</name>
</gene>
<protein>
    <submittedName>
        <fullName evidence="1">Uncharacterized protein</fullName>
    </submittedName>
</protein>
<dbReference type="AlphaFoldDB" id="A0A2C9W288"/>
<name>A0A2C9W288_MANES</name>
<proteinExistence type="predicted"/>
<evidence type="ECO:0000313" key="1">
    <source>
        <dbReference type="EMBL" id="OAY53026.1"/>
    </source>
</evidence>
<accession>A0A2C9W288</accession>
<organism evidence="1">
    <name type="scientific">Manihot esculenta</name>
    <name type="common">Cassava</name>
    <name type="synonym">Jatropha manihot</name>
    <dbReference type="NCBI Taxonomy" id="3983"/>
    <lineage>
        <taxon>Eukaryota</taxon>
        <taxon>Viridiplantae</taxon>
        <taxon>Streptophyta</taxon>
        <taxon>Embryophyta</taxon>
        <taxon>Tracheophyta</taxon>
        <taxon>Spermatophyta</taxon>
        <taxon>Magnoliopsida</taxon>
        <taxon>eudicotyledons</taxon>
        <taxon>Gunneridae</taxon>
        <taxon>Pentapetalae</taxon>
        <taxon>rosids</taxon>
        <taxon>fabids</taxon>
        <taxon>Malpighiales</taxon>
        <taxon>Euphorbiaceae</taxon>
        <taxon>Crotonoideae</taxon>
        <taxon>Manihoteae</taxon>
        <taxon>Manihot</taxon>
    </lineage>
</organism>